<dbReference type="SUPFAM" id="SSF53335">
    <property type="entry name" value="S-adenosyl-L-methionine-dependent methyltransferases"/>
    <property type="match status" value="1"/>
</dbReference>
<dbReference type="GO" id="GO:0008757">
    <property type="term" value="F:S-adenosylmethionine-dependent methyltransferase activity"/>
    <property type="evidence" value="ECO:0007669"/>
    <property type="project" value="InterPro"/>
</dbReference>
<dbReference type="Gene3D" id="3.40.50.150">
    <property type="entry name" value="Vaccinia Virus protein VP39"/>
    <property type="match status" value="1"/>
</dbReference>
<dbReference type="PANTHER" id="PTHR43036">
    <property type="entry name" value="OSJNBB0011N17.9 PROTEIN"/>
    <property type="match status" value="1"/>
</dbReference>
<dbReference type="Pfam" id="PF08241">
    <property type="entry name" value="Methyltransf_11"/>
    <property type="match status" value="1"/>
</dbReference>
<dbReference type="PANTHER" id="PTHR43036:SF2">
    <property type="entry name" value="OS04G0481300 PROTEIN"/>
    <property type="match status" value="1"/>
</dbReference>
<name>A0A6J4S5F3_9ACTN</name>
<protein>
    <recommendedName>
        <fullName evidence="1">Methyltransferase type 11 domain-containing protein</fullName>
    </recommendedName>
</protein>
<feature type="domain" description="Methyltransferase type 11" evidence="1">
    <location>
        <begin position="70"/>
        <end position="140"/>
    </location>
</feature>
<dbReference type="AlphaFoldDB" id="A0A6J4S5F3"/>
<dbReference type="InterPro" id="IPR029063">
    <property type="entry name" value="SAM-dependent_MTases_sf"/>
</dbReference>
<sequence>MPELPEGAFGRMDETPDEEFYRTPRLVTHIDDRAIAAVTQLYRELLPEGGEVLDLMSSWISHLPPEASYGRVIGLGMNEAELRRNERLDSYVVQNLNENPGLPFGDAEFDGCGICVSIDYLTRPVEVLREVGRVLKPAAPIVITFSNRCFPTKAVAVWHQLDDRGHMRLVEGYLREAGNWDEVSSLDRSPRRLFSDPLYAVVGRSTGPYARDGEASRA</sequence>
<evidence type="ECO:0000313" key="2">
    <source>
        <dbReference type="EMBL" id="CAA9490223.1"/>
    </source>
</evidence>
<reference evidence="2" key="1">
    <citation type="submission" date="2020-02" db="EMBL/GenBank/DDBJ databases">
        <authorList>
            <person name="Meier V. D."/>
        </authorList>
    </citation>
    <scope>NUCLEOTIDE SEQUENCE</scope>
    <source>
        <strain evidence="2">AVDCRST_MAG05</strain>
    </source>
</reference>
<accession>A0A6J4S5F3</accession>
<gene>
    <name evidence="2" type="ORF">AVDCRST_MAG05-1831</name>
</gene>
<dbReference type="EMBL" id="CADCVM010000199">
    <property type="protein sequence ID" value="CAA9490223.1"/>
    <property type="molecule type" value="Genomic_DNA"/>
</dbReference>
<organism evidence="2">
    <name type="scientific">uncultured Rubrobacteraceae bacterium</name>
    <dbReference type="NCBI Taxonomy" id="349277"/>
    <lineage>
        <taxon>Bacteria</taxon>
        <taxon>Bacillati</taxon>
        <taxon>Actinomycetota</taxon>
        <taxon>Rubrobacteria</taxon>
        <taxon>Rubrobacterales</taxon>
        <taxon>Rubrobacteraceae</taxon>
        <taxon>environmental samples</taxon>
    </lineage>
</organism>
<evidence type="ECO:0000259" key="1">
    <source>
        <dbReference type="Pfam" id="PF08241"/>
    </source>
</evidence>
<proteinExistence type="predicted"/>
<dbReference type="InterPro" id="IPR013216">
    <property type="entry name" value="Methyltransf_11"/>
</dbReference>